<dbReference type="Pfam" id="PF04960">
    <property type="entry name" value="Glutaminase"/>
    <property type="match status" value="1"/>
</dbReference>
<dbReference type="EC" id="3.5.1.2" evidence="3 6"/>
<feature type="binding site" evidence="6">
    <location>
        <position position="63"/>
    </location>
    <ligand>
        <name>substrate</name>
    </ligand>
</feature>
<feature type="binding site" evidence="6">
    <location>
        <position position="113"/>
    </location>
    <ligand>
        <name>substrate</name>
    </ligand>
</feature>
<evidence type="ECO:0000256" key="6">
    <source>
        <dbReference type="HAMAP-Rule" id="MF_00313"/>
    </source>
</evidence>
<comment type="caution">
    <text evidence="7">The sequence shown here is derived from an EMBL/GenBank/DDBJ whole genome shotgun (WGS) entry which is preliminary data.</text>
</comment>
<dbReference type="FunCoup" id="A0A259TVK4">
    <property type="interactions" value="104"/>
</dbReference>
<dbReference type="GO" id="GO:0006537">
    <property type="term" value="P:glutamate biosynthetic process"/>
    <property type="evidence" value="ECO:0007669"/>
    <property type="project" value="TreeGrafter"/>
</dbReference>
<feature type="binding site" evidence="6">
    <location>
        <position position="257"/>
    </location>
    <ligand>
        <name>substrate</name>
    </ligand>
</feature>
<dbReference type="InterPro" id="IPR012338">
    <property type="entry name" value="Beta-lactam/transpept-like"/>
</dbReference>
<dbReference type="NCBIfam" id="NF002133">
    <property type="entry name" value="PRK00971.1-2"/>
    <property type="match status" value="1"/>
</dbReference>
<proteinExistence type="inferred from homology"/>
<dbReference type="FunFam" id="3.40.710.10:FF:000005">
    <property type="entry name" value="Glutaminase"/>
    <property type="match status" value="1"/>
</dbReference>
<gene>
    <name evidence="6" type="primary">glsA</name>
    <name evidence="7" type="ORF">BSZ36_01290</name>
</gene>
<evidence type="ECO:0000256" key="1">
    <source>
        <dbReference type="ARBA" id="ARBA00011076"/>
    </source>
</evidence>
<dbReference type="NCBIfam" id="TIGR03814">
    <property type="entry name" value="Gln_ase"/>
    <property type="match status" value="1"/>
</dbReference>
<comment type="catalytic activity">
    <reaction evidence="5 6">
        <text>L-glutamine + H2O = L-glutamate + NH4(+)</text>
        <dbReference type="Rhea" id="RHEA:15889"/>
        <dbReference type="ChEBI" id="CHEBI:15377"/>
        <dbReference type="ChEBI" id="CHEBI:28938"/>
        <dbReference type="ChEBI" id="CHEBI:29985"/>
        <dbReference type="ChEBI" id="CHEBI:58359"/>
        <dbReference type="EC" id="3.5.1.2"/>
    </reaction>
</comment>
<evidence type="ECO:0000313" key="7">
    <source>
        <dbReference type="EMBL" id="OZC01736.1"/>
    </source>
</evidence>
<evidence type="ECO:0000256" key="4">
    <source>
        <dbReference type="ARBA" id="ARBA00022801"/>
    </source>
</evidence>
<accession>A0A259TVK4</accession>
<dbReference type="PANTHER" id="PTHR12544:SF29">
    <property type="entry name" value="GLUTAMINASE"/>
    <property type="match status" value="1"/>
</dbReference>
<dbReference type="GO" id="GO:0004359">
    <property type="term" value="F:glutaminase activity"/>
    <property type="evidence" value="ECO:0007669"/>
    <property type="project" value="UniProtKB-UniRule"/>
</dbReference>
<dbReference type="OrthoDB" id="9788822at2"/>
<dbReference type="HAMAP" id="MF_00313">
    <property type="entry name" value="Glutaminase"/>
    <property type="match status" value="1"/>
</dbReference>
<comment type="similarity">
    <text evidence="1 6">Belongs to the glutaminase family.</text>
</comment>
<keyword evidence="8" id="KW-1185">Reference proteome</keyword>
<feature type="binding site" evidence="6">
    <location>
        <position position="188"/>
    </location>
    <ligand>
        <name>substrate</name>
    </ligand>
</feature>
<dbReference type="EMBL" id="MQWB01000001">
    <property type="protein sequence ID" value="OZC01736.1"/>
    <property type="molecule type" value="Genomic_DNA"/>
</dbReference>
<dbReference type="InParanoid" id="A0A259TVK4"/>
<dbReference type="SUPFAM" id="SSF56601">
    <property type="entry name" value="beta-lactamase/transpeptidase-like"/>
    <property type="match status" value="1"/>
</dbReference>
<protein>
    <recommendedName>
        <fullName evidence="3 6">Glutaminase</fullName>
        <ecNumber evidence="3 6">3.5.1.2</ecNumber>
    </recommendedName>
</protein>
<dbReference type="InterPro" id="IPR015868">
    <property type="entry name" value="Glutaminase"/>
</dbReference>
<dbReference type="PANTHER" id="PTHR12544">
    <property type="entry name" value="GLUTAMINASE"/>
    <property type="match status" value="1"/>
</dbReference>
<dbReference type="Gene3D" id="3.40.710.10">
    <property type="entry name" value="DD-peptidase/beta-lactamase superfamily"/>
    <property type="match status" value="1"/>
</dbReference>
<evidence type="ECO:0000313" key="8">
    <source>
        <dbReference type="Proteomes" id="UP000216446"/>
    </source>
</evidence>
<feature type="binding site" evidence="6">
    <location>
        <position position="157"/>
    </location>
    <ligand>
        <name>substrate</name>
    </ligand>
</feature>
<evidence type="ECO:0000256" key="5">
    <source>
        <dbReference type="ARBA" id="ARBA00049534"/>
    </source>
</evidence>
<keyword evidence="6" id="KW-0007">Acetylation</keyword>
<keyword evidence="4 6" id="KW-0378">Hydrolase</keyword>
<evidence type="ECO:0000256" key="3">
    <source>
        <dbReference type="ARBA" id="ARBA00012918"/>
    </source>
</evidence>
<comment type="subunit">
    <text evidence="2 6">Homotetramer.</text>
</comment>
<dbReference type="AlphaFoldDB" id="A0A259TVK4"/>
<feature type="binding site" evidence="6">
    <location>
        <position position="239"/>
    </location>
    <ligand>
        <name>substrate</name>
    </ligand>
</feature>
<reference evidence="7 8" key="1">
    <citation type="submission" date="2016-11" db="EMBL/GenBank/DDBJ databases">
        <title>Study of marine rhodopsin-containing bacteria.</title>
        <authorList>
            <person name="Yoshizawa S."/>
            <person name="Kumagai Y."/>
            <person name="Kogure K."/>
        </authorList>
    </citation>
    <scope>NUCLEOTIDE SEQUENCE [LARGE SCALE GENOMIC DNA]</scope>
    <source>
        <strain evidence="7 8">SG-29</strain>
    </source>
</reference>
<name>A0A259TVK4_9BACT</name>
<evidence type="ECO:0000256" key="2">
    <source>
        <dbReference type="ARBA" id="ARBA00011881"/>
    </source>
</evidence>
<feature type="binding site" evidence="6">
    <location>
        <position position="164"/>
    </location>
    <ligand>
        <name>substrate</name>
    </ligand>
</feature>
<dbReference type="Proteomes" id="UP000216446">
    <property type="component" value="Unassembled WGS sequence"/>
</dbReference>
<dbReference type="GO" id="GO:0006543">
    <property type="term" value="P:L-glutamine catabolic process"/>
    <property type="evidence" value="ECO:0007669"/>
    <property type="project" value="TreeGrafter"/>
</dbReference>
<dbReference type="RefSeq" id="WP_094545355.1">
    <property type="nucleotide sequence ID" value="NZ_MQWB01000001.1"/>
</dbReference>
<organism evidence="7 8">
    <name type="scientific">Rubricoccus marinus</name>
    <dbReference type="NCBI Taxonomy" id="716817"/>
    <lineage>
        <taxon>Bacteria</taxon>
        <taxon>Pseudomonadati</taxon>
        <taxon>Rhodothermota</taxon>
        <taxon>Rhodothermia</taxon>
        <taxon>Rhodothermales</taxon>
        <taxon>Rubricoccaceae</taxon>
        <taxon>Rubricoccus</taxon>
    </lineage>
</organism>
<sequence length="303" mass="31544">MDYTAILAEIADECRPLARSGRVADYIAPLAAVGLGPFGMALRTVEGEEFSVGDAAVPFSIQSIAKVLGLAHAMELVGDDIWSRVGREPSGTPFNSLVQLETERGIPRNPMINAGALVVVDATLAAAPSNGDHLLAFVRRAADDETLGYDLAVAEAERETAHGNRALAHLLKAYGVLQGDPDAVIDAYCRMCSLSMSCAELCRAFTFLARAGLSPSGARVVSPRHAKRINAVMLTCGVYDEAGDFAYRVGLPAKSGVGGGIVAVLPGVFVATVWSPGLGPKGNSLAGTMALELLTTKTGASIF</sequence>